<feature type="compositionally biased region" description="Low complexity" evidence="1">
    <location>
        <begin position="25"/>
        <end position="36"/>
    </location>
</feature>
<feature type="region of interest" description="Disordered" evidence="1">
    <location>
        <begin position="1"/>
        <end position="36"/>
    </location>
</feature>
<dbReference type="AlphaFoldDB" id="Q5VPT2"/>
<feature type="compositionally biased region" description="Low complexity" evidence="1">
    <location>
        <begin position="214"/>
        <end position="229"/>
    </location>
</feature>
<protein>
    <submittedName>
        <fullName evidence="2">Uncharacterized protein</fullName>
    </submittedName>
</protein>
<feature type="compositionally biased region" description="Pro residues" evidence="1">
    <location>
        <begin position="1"/>
        <end position="10"/>
    </location>
</feature>
<gene>
    <name evidence="2" type="primary">OSJNBa0062J13.2</name>
</gene>
<evidence type="ECO:0000256" key="1">
    <source>
        <dbReference type="SAM" id="MobiDB-lite"/>
    </source>
</evidence>
<organism evidence="2 3">
    <name type="scientific">Oryza sativa subsp. japonica</name>
    <name type="common">Rice</name>
    <dbReference type="NCBI Taxonomy" id="39947"/>
    <lineage>
        <taxon>Eukaryota</taxon>
        <taxon>Viridiplantae</taxon>
        <taxon>Streptophyta</taxon>
        <taxon>Embryophyta</taxon>
        <taxon>Tracheophyta</taxon>
        <taxon>Spermatophyta</taxon>
        <taxon>Magnoliopsida</taxon>
        <taxon>Liliopsida</taxon>
        <taxon>Poales</taxon>
        <taxon>Poaceae</taxon>
        <taxon>BOP clade</taxon>
        <taxon>Oryzoideae</taxon>
        <taxon>Oryzeae</taxon>
        <taxon>Oryzinae</taxon>
        <taxon>Oryza</taxon>
        <taxon>Oryza sativa</taxon>
    </lineage>
</organism>
<dbReference type="EMBL" id="AP003564">
    <property type="protein sequence ID" value="BAD68543.1"/>
    <property type="molecule type" value="Genomic_DNA"/>
</dbReference>
<dbReference type="Proteomes" id="UP000000763">
    <property type="component" value="Chromosome 6"/>
</dbReference>
<feature type="compositionally biased region" description="Basic and acidic residues" evidence="1">
    <location>
        <begin position="244"/>
        <end position="254"/>
    </location>
</feature>
<accession>Q5VPT2</accession>
<feature type="region of interest" description="Disordered" evidence="1">
    <location>
        <begin position="59"/>
        <end position="80"/>
    </location>
</feature>
<proteinExistence type="predicted"/>
<name>Q5VPT2_ORYSJ</name>
<evidence type="ECO:0000313" key="2">
    <source>
        <dbReference type="EMBL" id="BAD68543.1"/>
    </source>
</evidence>
<evidence type="ECO:0000313" key="3">
    <source>
        <dbReference type="Proteomes" id="UP000000763"/>
    </source>
</evidence>
<reference evidence="3" key="1">
    <citation type="journal article" date="2005" name="Nature">
        <title>The map-based sequence of the rice genome.</title>
        <authorList>
            <consortium name="International rice genome sequencing project (IRGSP)"/>
            <person name="Matsumoto T."/>
            <person name="Wu J."/>
            <person name="Kanamori H."/>
            <person name="Katayose Y."/>
            <person name="Fujisawa M."/>
            <person name="Namiki N."/>
            <person name="Mizuno H."/>
            <person name="Yamamoto K."/>
            <person name="Antonio B.A."/>
            <person name="Baba T."/>
            <person name="Sakata K."/>
            <person name="Nagamura Y."/>
            <person name="Aoki H."/>
            <person name="Arikawa K."/>
            <person name="Arita K."/>
            <person name="Bito T."/>
            <person name="Chiden Y."/>
            <person name="Fujitsuka N."/>
            <person name="Fukunaka R."/>
            <person name="Hamada M."/>
            <person name="Harada C."/>
            <person name="Hayashi A."/>
            <person name="Hijishita S."/>
            <person name="Honda M."/>
            <person name="Hosokawa S."/>
            <person name="Ichikawa Y."/>
            <person name="Idonuma A."/>
            <person name="Iijima M."/>
            <person name="Ikeda M."/>
            <person name="Ikeno M."/>
            <person name="Ito K."/>
            <person name="Ito S."/>
            <person name="Ito T."/>
            <person name="Ito Y."/>
            <person name="Ito Y."/>
            <person name="Iwabuchi A."/>
            <person name="Kamiya K."/>
            <person name="Karasawa W."/>
            <person name="Kurita K."/>
            <person name="Katagiri S."/>
            <person name="Kikuta A."/>
            <person name="Kobayashi H."/>
            <person name="Kobayashi N."/>
            <person name="Machita K."/>
            <person name="Maehara T."/>
            <person name="Masukawa M."/>
            <person name="Mizubayashi T."/>
            <person name="Mukai Y."/>
            <person name="Nagasaki H."/>
            <person name="Nagata Y."/>
            <person name="Naito S."/>
            <person name="Nakashima M."/>
            <person name="Nakama Y."/>
            <person name="Nakamichi Y."/>
            <person name="Nakamura M."/>
            <person name="Meguro A."/>
            <person name="Negishi M."/>
            <person name="Ohta I."/>
            <person name="Ohta T."/>
            <person name="Okamoto M."/>
            <person name="Ono N."/>
            <person name="Saji S."/>
            <person name="Sakaguchi M."/>
            <person name="Sakai K."/>
            <person name="Shibata M."/>
            <person name="Shimokawa T."/>
            <person name="Song J."/>
            <person name="Takazaki Y."/>
            <person name="Terasawa K."/>
            <person name="Tsugane M."/>
            <person name="Tsuji K."/>
            <person name="Ueda S."/>
            <person name="Waki K."/>
            <person name="Yamagata H."/>
            <person name="Yamamoto M."/>
            <person name="Yamamoto S."/>
            <person name="Yamane H."/>
            <person name="Yoshiki S."/>
            <person name="Yoshihara R."/>
            <person name="Yukawa K."/>
            <person name="Zhong H."/>
            <person name="Yano M."/>
            <person name="Yuan Q."/>
            <person name="Ouyang S."/>
            <person name="Liu J."/>
            <person name="Jones K.M."/>
            <person name="Gansberger K."/>
            <person name="Moffat K."/>
            <person name="Hill J."/>
            <person name="Bera J."/>
            <person name="Fadrosh D."/>
            <person name="Jin S."/>
            <person name="Johri S."/>
            <person name="Kim M."/>
            <person name="Overton L."/>
            <person name="Reardon M."/>
            <person name="Tsitrin T."/>
            <person name="Vuong H."/>
            <person name="Weaver B."/>
            <person name="Ciecko A."/>
            <person name="Tallon L."/>
            <person name="Jackson J."/>
            <person name="Pai G."/>
            <person name="Aken S.V."/>
            <person name="Utterback T."/>
            <person name="Reidmuller S."/>
            <person name="Feldblyum T."/>
            <person name="Hsiao J."/>
            <person name="Zismann V."/>
            <person name="Iobst S."/>
            <person name="de Vazeille A.R."/>
            <person name="Buell C.R."/>
            <person name="Ying K."/>
            <person name="Li Y."/>
            <person name="Lu T."/>
            <person name="Huang Y."/>
            <person name="Zhao Q."/>
            <person name="Feng Q."/>
            <person name="Zhang L."/>
            <person name="Zhu J."/>
            <person name="Weng Q."/>
            <person name="Mu J."/>
            <person name="Lu Y."/>
            <person name="Fan D."/>
            <person name="Liu Y."/>
            <person name="Guan J."/>
            <person name="Zhang Y."/>
            <person name="Yu S."/>
            <person name="Liu X."/>
            <person name="Zhang Y."/>
            <person name="Hong G."/>
            <person name="Han B."/>
            <person name="Choisne N."/>
            <person name="Demange N."/>
            <person name="Orjeda G."/>
            <person name="Samain S."/>
            <person name="Cattolico L."/>
            <person name="Pelletier E."/>
            <person name="Couloux A."/>
            <person name="Segurens B."/>
            <person name="Wincker P."/>
            <person name="D'Hont A."/>
            <person name="Scarpelli C."/>
            <person name="Weissenbach J."/>
            <person name="Salanoubat M."/>
            <person name="Quetier F."/>
            <person name="Yu Y."/>
            <person name="Kim H.R."/>
            <person name="Rambo T."/>
            <person name="Currie J."/>
            <person name="Collura K."/>
            <person name="Luo M."/>
            <person name="Yang T."/>
            <person name="Ammiraju J.S.S."/>
            <person name="Engler F."/>
            <person name="Soderlund C."/>
            <person name="Wing R.A."/>
            <person name="Palmer L.E."/>
            <person name="de la Bastide M."/>
            <person name="Spiegel L."/>
            <person name="Nascimento L."/>
            <person name="Zutavern T."/>
            <person name="O'Shaughnessy A."/>
            <person name="Dike S."/>
            <person name="Dedhia N."/>
            <person name="Preston R."/>
            <person name="Balija V."/>
            <person name="McCombie W.R."/>
            <person name="Chow T."/>
            <person name="Chen H."/>
            <person name="Chung M."/>
            <person name="Chen C."/>
            <person name="Shaw J."/>
            <person name="Wu H."/>
            <person name="Hsiao K."/>
            <person name="Chao Y."/>
            <person name="Chu M."/>
            <person name="Cheng C."/>
            <person name="Hour A."/>
            <person name="Lee P."/>
            <person name="Lin S."/>
            <person name="Lin Y."/>
            <person name="Liou J."/>
            <person name="Liu S."/>
            <person name="Hsing Y."/>
            <person name="Raghuvanshi S."/>
            <person name="Mohanty A."/>
            <person name="Bharti A.K."/>
            <person name="Gaur A."/>
            <person name="Gupta V."/>
            <person name="Kumar D."/>
            <person name="Ravi V."/>
            <person name="Vij S."/>
            <person name="Kapur A."/>
            <person name="Khurana P."/>
            <person name="Khurana P."/>
            <person name="Khurana J.P."/>
            <person name="Tyagi A.K."/>
            <person name="Gaikwad K."/>
            <person name="Singh A."/>
            <person name="Dalal V."/>
            <person name="Srivastava S."/>
            <person name="Dixit A."/>
            <person name="Pal A.K."/>
            <person name="Ghazi I.A."/>
            <person name="Yadav M."/>
            <person name="Pandit A."/>
            <person name="Bhargava A."/>
            <person name="Sureshbabu K."/>
            <person name="Batra K."/>
            <person name="Sharma T.R."/>
            <person name="Mohapatra T."/>
            <person name="Singh N.K."/>
            <person name="Messing J."/>
            <person name="Nelson A.B."/>
            <person name="Fuks G."/>
            <person name="Kavchok S."/>
            <person name="Keizer G."/>
            <person name="Linton E."/>
            <person name="Llaca V."/>
            <person name="Song R."/>
            <person name="Tanyolac B."/>
            <person name="Young S."/>
            <person name="Ho-Il K."/>
            <person name="Hahn J.H."/>
            <person name="Sangsakoo G."/>
            <person name="Vanavichit A."/>
            <person name="de Mattos Luiz.A.T."/>
            <person name="Zimmer P.D."/>
            <person name="Malone G."/>
            <person name="Dellagostin O."/>
            <person name="de Oliveira A.C."/>
            <person name="Bevan M."/>
            <person name="Bancroft I."/>
            <person name="Minx P."/>
            <person name="Cordum H."/>
            <person name="Wilson R."/>
            <person name="Cheng Z."/>
            <person name="Jin W."/>
            <person name="Jiang J."/>
            <person name="Leong S.A."/>
            <person name="Iwama H."/>
            <person name="Gojobori T."/>
            <person name="Itoh T."/>
            <person name="Niimura Y."/>
            <person name="Fujii Y."/>
            <person name="Habara T."/>
            <person name="Sakai H."/>
            <person name="Sato Y."/>
            <person name="Wilson G."/>
            <person name="Kumar K."/>
            <person name="McCouch S."/>
            <person name="Juretic N."/>
            <person name="Hoen D."/>
            <person name="Wright S."/>
            <person name="Bruskiewich R."/>
            <person name="Bureau T."/>
            <person name="Miyao A."/>
            <person name="Hirochika H."/>
            <person name="Nishikawa T."/>
            <person name="Kadowaki K."/>
            <person name="Sugiura M."/>
            <person name="Burr B."/>
            <person name="Sasaki T."/>
        </authorList>
    </citation>
    <scope>NUCLEOTIDE SEQUENCE [LARGE SCALE GENOMIC DNA]</scope>
    <source>
        <strain evidence="3">cv. Nipponbare</strain>
    </source>
</reference>
<reference evidence="3" key="2">
    <citation type="journal article" date="2008" name="Nucleic Acids Res.">
        <title>The rice annotation project database (RAP-DB): 2008 update.</title>
        <authorList>
            <consortium name="The rice annotation project (RAP)"/>
        </authorList>
    </citation>
    <scope>GENOME REANNOTATION</scope>
    <source>
        <strain evidence="3">cv. Nipponbare</strain>
    </source>
</reference>
<feature type="region of interest" description="Disordered" evidence="1">
    <location>
        <begin position="214"/>
        <end position="254"/>
    </location>
</feature>
<sequence>MEPARLPPLPRTLAAGGPTARRLWPSSGASPRAAAPPHSHRRLIFLLVPVAAADNDAWSSGMTQSRRPTRSRRGGQGLYLLPFDPRRREERGEGRRRHRHLWAGHRLLSVVRSAVVVVVVLSHLAPRLYHDRRQLRPPPTPAFAYSGPILAGEIEREGIGRERRSVGLGTGGARTVEGLDAAGGAGRRGAPHLLPPYPTPLNVLLALSFSTPAPATARAAPPAGRSAPPVAHGDERRGKREGRGKKGELRFTSQ</sequence>